<dbReference type="OrthoDB" id="162072at2157"/>
<dbReference type="InterPro" id="IPR006311">
    <property type="entry name" value="TAT_signal"/>
</dbReference>
<dbReference type="KEGG" id="hdf:AArcSl_2077"/>
<dbReference type="Proteomes" id="UP000263012">
    <property type="component" value="Chromosome"/>
</dbReference>
<feature type="transmembrane region" description="Helical" evidence="1">
    <location>
        <begin position="20"/>
        <end position="42"/>
    </location>
</feature>
<dbReference type="PROSITE" id="PS51318">
    <property type="entry name" value="TAT"/>
    <property type="match status" value="1"/>
</dbReference>
<dbReference type="AlphaFoldDB" id="A0A343TKT0"/>
<keyword evidence="1" id="KW-1133">Transmembrane helix</keyword>
<dbReference type="GeneID" id="37878428"/>
<dbReference type="EMBL" id="CP025066">
    <property type="protein sequence ID" value="AUX09702.1"/>
    <property type="molecule type" value="Genomic_DNA"/>
</dbReference>
<evidence type="ECO:0000256" key="1">
    <source>
        <dbReference type="SAM" id="Phobius"/>
    </source>
</evidence>
<evidence type="ECO:0000313" key="3">
    <source>
        <dbReference type="Proteomes" id="UP000263012"/>
    </source>
</evidence>
<gene>
    <name evidence="2" type="ORF">AArcSl_2077</name>
</gene>
<dbReference type="RefSeq" id="WP_119818722.1">
    <property type="nucleotide sequence ID" value="NZ_CP025066.1"/>
</dbReference>
<reference evidence="3" key="1">
    <citation type="submission" date="2017-11" db="EMBL/GenBank/DDBJ databases">
        <title>Phenotypic and genomic properties of facultatively anaerobic sulfur-reducing natronoarchaea from hypersaline soda lakes.</title>
        <authorList>
            <person name="Sorokin D.Y."/>
            <person name="Kublanov I.V."/>
            <person name="Roman P."/>
            <person name="Sinninghe Damste J.S."/>
            <person name="Golyshin P.N."/>
            <person name="Rojo D."/>
            <person name="Ciordia S."/>
            <person name="Mena M.D.C."/>
            <person name="Ferrer M."/>
            <person name="Messina E."/>
            <person name="Smedile F."/>
            <person name="La Spada G."/>
            <person name="La Cono V."/>
            <person name="Yakimov M.M."/>
        </authorList>
    </citation>
    <scope>NUCLEOTIDE SEQUENCE [LARGE SCALE GENOMIC DNA]</scope>
    <source>
        <strain evidence="3">AArc-Sl</strain>
    </source>
</reference>
<proteinExistence type="predicted"/>
<protein>
    <submittedName>
        <fullName evidence="2">Uncharacterized protein</fullName>
    </submittedName>
</protein>
<sequence>MTDERRTDTGRLAGLSRRQILASVGAIGVAGAFTGAGTHALLNEGQRVSGTLETGGVGIGVELDCEENYCSVSPDGELSFGFDGIEPGDSGSVSISLRAEENPARLWLATDCPPSYDPLGEALRVWIQPRNWNGVSQIPERGTWTLSQLKRELHDGLRIGEGCLDPSDRRAIELVLRWFFPYEDTESLAGETSDLTFELHADQCRHVPEEGAVNPFADRAPCPDVCEPCTSRLSESTMEYVGPTTADVAVYVPSGNVEAVEQLYPTDGSESVELPPGGMFTVPLPMSGQPEAAFYVDGKKNAQLHTSCSDPIAPGIRVGDFRLVGARNADGVPLCHDLECVDCTDGSNVGGLLVRYTGEDNGAEARDVRAYYRKQGGQGPESGLQGLLFDGQLSQGDEFFLEASSREGSSTSGSAFESTLYLVVDGGERELEVRCDPGPLTVVGSDDPEDTDDDAGHDFEVLAAHDPFGFPFCGGGA</sequence>
<evidence type="ECO:0000313" key="2">
    <source>
        <dbReference type="EMBL" id="AUX09702.1"/>
    </source>
</evidence>
<organism evidence="2 3">
    <name type="scientific">Halalkaliarchaeum desulfuricum</name>
    <dbReference type="NCBI Taxonomy" id="2055893"/>
    <lineage>
        <taxon>Archaea</taxon>
        <taxon>Methanobacteriati</taxon>
        <taxon>Methanobacteriota</taxon>
        <taxon>Stenosarchaea group</taxon>
        <taxon>Halobacteria</taxon>
        <taxon>Halobacteriales</taxon>
        <taxon>Haloferacaceae</taxon>
        <taxon>Halalkaliarchaeum</taxon>
    </lineage>
</organism>
<keyword evidence="1" id="KW-0812">Transmembrane</keyword>
<keyword evidence="1" id="KW-0472">Membrane</keyword>
<accession>A0A343TKT0</accession>
<name>A0A343TKT0_9EURY</name>
<keyword evidence="3" id="KW-1185">Reference proteome</keyword>